<dbReference type="SUPFAM" id="SSF53383">
    <property type="entry name" value="PLP-dependent transferases"/>
    <property type="match status" value="1"/>
</dbReference>
<gene>
    <name evidence="1" type="ORF">CSR02_05485</name>
</gene>
<name>A0A2G4RD98_9PROT</name>
<protein>
    <submittedName>
        <fullName evidence="1">GMP reductase</fullName>
    </submittedName>
</protein>
<dbReference type="InterPro" id="IPR015421">
    <property type="entry name" value="PyrdxlP-dep_Trfase_major"/>
</dbReference>
<dbReference type="OrthoDB" id="8556864at2"/>
<dbReference type="Proteomes" id="UP000228751">
    <property type="component" value="Unassembled WGS sequence"/>
</dbReference>
<organism evidence="1 2">
    <name type="scientific">Acetobacter pomorum</name>
    <dbReference type="NCBI Taxonomy" id="65959"/>
    <lineage>
        <taxon>Bacteria</taxon>
        <taxon>Pseudomonadati</taxon>
        <taxon>Pseudomonadota</taxon>
        <taxon>Alphaproteobacteria</taxon>
        <taxon>Acetobacterales</taxon>
        <taxon>Acetobacteraceae</taxon>
        <taxon>Acetobacter</taxon>
    </lineage>
</organism>
<dbReference type="AlphaFoldDB" id="A0A2G4RD98"/>
<comment type="caution">
    <text evidence="1">The sequence shown here is derived from an EMBL/GenBank/DDBJ whole genome shotgun (WGS) entry which is preliminary data.</text>
</comment>
<dbReference type="Gene3D" id="3.40.640.10">
    <property type="entry name" value="Type I PLP-dependent aspartate aminotransferase-like (Major domain)"/>
    <property type="match status" value="1"/>
</dbReference>
<evidence type="ECO:0000313" key="2">
    <source>
        <dbReference type="Proteomes" id="UP000228751"/>
    </source>
</evidence>
<accession>A0A2G4RD98</accession>
<keyword evidence="2" id="KW-1185">Reference proteome</keyword>
<dbReference type="RefSeq" id="WP_099540857.1">
    <property type="nucleotide sequence ID" value="NZ_PEBQ01000087.1"/>
</dbReference>
<proteinExistence type="predicted"/>
<sequence length="715" mass="78798">MTGTSLTDPVQWVHMVPELEFLADSSPVVGKPDQSFPFVLQNIKGLWTAVFGKPVLESSAVAFFYARMALEMAFLLNGLSAPVSEKDLKRIWVAGARSAARCWKASATNMEISPETWVEAVAADIVPDQKWLWNTCEQQVFSIFLIDTGLQSVSAYTESCSNFYQWAQHVWPYLGSSNVLMAEGGDERLGLDSQTRQNRYGCIYGPSGAGGQYSSSTASSPSLFAFNAIEQKRLELVRDMLVQPPEHPLCALETEIKTFLAQYYGVEAPDNCILAPSGTDSVLAALALSLPLNPAVCVVLAGVEETGSGVPLATQGRHFASTTALGVRVRKSEKIAGFPAGTQLVTAPLRTENGELNSRQNIFHICQQQIHKAIQAGQRVLLYLLDTSKTGQLVPDIQVVQALCHTYPGQIDVVVDACQARLMPERIKAYLQQNWAVMVTGSKFYTGPAFCGALLLPKTWKQRLAHAVLPSGLAAYFNQADWPTCKATAFLNNGFNLGLLLRWVGACAEIKRFSEVPAVEKIRRLESFLSGIRHILKQNQRVELLAEAFITRDALPNAWDNHQTIFSFLVKSGEHGGLLPVLDFEECRQLYVWLKQDLAGYLPFGCSDTVRRIMANSYHLGQPVAVPYGGARGQMAGALRISVSARHISGSDMPTGMMYDAYLEQERQNIQNALEKIVLILRYWAFLQKSEEKKLSAPPENIMDIEAETLLPVAL</sequence>
<dbReference type="InterPro" id="IPR015424">
    <property type="entry name" value="PyrdxlP-dep_Trfase"/>
</dbReference>
<dbReference type="EMBL" id="PEBQ01000087">
    <property type="protein sequence ID" value="PHY94546.1"/>
    <property type="molecule type" value="Genomic_DNA"/>
</dbReference>
<evidence type="ECO:0000313" key="1">
    <source>
        <dbReference type="EMBL" id="PHY94546.1"/>
    </source>
</evidence>
<reference evidence="1 2" key="1">
    <citation type="submission" date="2017-10" db="EMBL/GenBank/DDBJ databases">
        <title>Genomic analysis of the genus Acetobacter.</title>
        <authorList>
            <person name="Kim K.H."/>
            <person name="Chun B.H."/>
            <person name="Son A.R."/>
            <person name="Jeon C.O."/>
        </authorList>
    </citation>
    <scope>NUCLEOTIDE SEQUENCE [LARGE SCALE GENOMIC DNA]</scope>
    <source>
        <strain evidence="1 2">LHT 2458</strain>
    </source>
</reference>